<dbReference type="RefSeq" id="WP_274167020.1">
    <property type="nucleotide sequence ID" value="NZ_JAJUBC010000048.1"/>
</dbReference>
<sequence length="567" mass="65625">MKKPEHREDLVLTLKIGIEHLVNFDFNRFRFLSAPGKRQLENAEFAYRDVQVERWFNVIAESQELRDKTKHGYAIDLARYLAFVDLKGLEPESEKAAHAWEKHLVEKVRLGSIRTNTAQKLNSSIKCLLKLLEHPVEQWFSPFGLFRSEVLPTTAYSDKELKLLLRLIYPLFNQLYRQIIKSPELHLFAQPRDFTAEVELKGKRIEVAGTATKCFTLGYFLMSYFTWANATTLLSMQKFKHENLSKNLVYSQSVLKSRANKYVTISIGDNNVQHVPKHALKFIEKLLKLSNEIAPESEHLFFRVGRGKFTALEQYHLRDTTNWMLEHFNQIDDYGKPLRPMAKRFRASGSARFLDLTGDALGTASLLGNTPQTLSRHYTKGSPIENQKQLQAATYTLEAVARCSDISESKNYAKKQLDVEVLPYEAFLNKYSESNKHPQTTVIGSGCKDPFGREAEQYRRKMNFSPKDLEVDHLACSDILKCFSCHNQVIVEEVDDIWCLMSFKQSIDDSLADHIDSSQFERNFRDLLEKLDLAIFKVEPAVRRKAQQKLRKEGRHPLWPDGMNYLF</sequence>
<accession>A0ABT5R7L5</accession>
<dbReference type="Proteomes" id="UP001149400">
    <property type="component" value="Unassembled WGS sequence"/>
</dbReference>
<gene>
    <name evidence="1" type="ORF">LRP50_24410</name>
</gene>
<evidence type="ECO:0008006" key="3">
    <source>
        <dbReference type="Google" id="ProtNLM"/>
    </source>
</evidence>
<name>A0ABT5R7L5_9GAMM</name>
<evidence type="ECO:0000313" key="1">
    <source>
        <dbReference type="EMBL" id="MDD1796268.1"/>
    </source>
</evidence>
<comment type="caution">
    <text evidence="1">The sequence shown here is derived from an EMBL/GenBank/DDBJ whole genome shotgun (WGS) entry which is preliminary data.</text>
</comment>
<reference evidence="1" key="1">
    <citation type="submission" date="2021-12" db="EMBL/GenBank/DDBJ databases">
        <title>Enterovibrio ZSDZ35 sp. nov. and Enterovibrio ZSDZ42 sp. nov., isolated from coastal seawater in Qingdao.</title>
        <authorList>
            <person name="Zhang P."/>
        </authorList>
    </citation>
    <scope>NUCLEOTIDE SEQUENCE</scope>
    <source>
        <strain evidence="1">ZSDZ42</strain>
    </source>
</reference>
<keyword evidence="2" id="KW-1185">Reference proteome</keyword>
<proteinExistence type="predicted"/>
<dbReference type="EMBL" id="JAJUBC010000048">
    <property type="protein sequence ID" value="MDD1796268.1"/>
    <property type="molecule type" value="Genomic_DNA"/>
</dbReference>
<evidence type="ECO:0000313" key="2">
    <source>
        <dbReference type="Proteomes" id="UP001149400"/>
    </source>
</evidence>
<protein>
    <recommendedName>
        <fullName evidence="3">Integrase</fullName>
    </recommendedName>
</protein>
<organism evidence="1 2">
    <name type="scientific">Enterovibrio gelatinilyticus</name>
    <dbReference type="NCBI Taxonomy" id="2899819"/>
    <lineage>
        <taxon>Bacteria</taxon>
        <taxon>Pseudomonadati</taxon>
        <taxon>Pseudomonadota</taxon>
        <taxon>Gammaproteobacteria</taxon>
        <taxon>Vibrionales</taxon>
        <taxon>Vibrionaceae</taxon>
        <taxon>Enterovibrio</taxon>
    </lineage>
</organism>